<evidence type="ECO:0000259" key="7">
    <source>
        <dbReference type="Pfam" id="PF00892"/>
    </source>
</evidence>
<evidence type="ECO:0000256" key="5">
    <source>
        <dbReference type="ARBA" id="ARBA00023136"/>
    </source>
</evidence>
<keyword evidence="5 6" id="KW-0472">Membrane</keyword>
<protein>
    <recommendedName>
        <fullName evidence="7">EamA domain-containing protein</fullName>
    </recommendedName>
</protein>
<feature type="domain" description="EamA" evidence="7">
    <location>
        <begin position="159"/>
        <end position="292"/>
    </location>
</feature>
<dbReference type="PANTHER" id="PTHR42920:SF11">
    <property type="entry name" value="INNER MEMBRANE PROTEIN YTFF"/>
    <property type="match status" value="1"/>
</dbReference>
<evidence type="ECO:0000256" key="4">
    <source>
        <dbReference type="ARBA" id="ARBA00022989"/>
    </source>
</evidence>
<evidence type="ECO:0000313" key="9">
    <source>
        <dbReference type="Proteomes" id="UP000831019"/>
    </source>
</evidence>
<accession>A0ABY3ZN96</accession>
<evidence type="ECO:0000256" key="6">
    <source>
        <dbReference type="SAM" id="Phobius"/>
    </source>
</evidence>
<evidence type="ECO:0000256" key="3">
    <source>
        <dbReference type="ARBA" id="ARBA00022692"/>
    </source>
</evidence>
<dbReference type="Proteomes" id="UP000831019">
    <property type="component" value="Chromosome"/>
</dbReference>
<comment type="subcellular location">
    <subcellularLocation>
        <location evidence="1">Cell membrane</location>
        <topology evidence="1">Multi-pass membrane protein</topology>
    </subcellularLocation>
</comment>
<dbReference type="InterPro" id="IPR037185">
    <property type="entry name" value="EmrE-like"/>
</dbReference>
<feature type="transmembrane region" description="Helical" evidence="6">
    <location>
        <begin position="35"/>
        <end position="58"/>
    </location>
</feature>
<keyword evidence="3 6" id="KW-0812">Transmembrane</keyword>
<dbReference type="EMBL" id="CP085144">
    <property type="protein sequence ID" value="UOA16018.1"/>
    <property type="molecule type" value="Genomic_DNA"/>
</dbReference>
<evidence type="ECO:0000313" key="8">
    <source>
        <dbReference type="EMBL" id="UOA16018.1"/>
    </source>
</evidence>
<feature type="transmembrane region" description="Helical" evidence="6">
    <location>
        <begin position="250"/>
        <end position="269"/>
    </location>
</feature>
<reference evidence="9" key="1">
    <citation type="journal article" date="2022" name="Microorganisms">
        <title>Beyond the ABCs#Discovery of Three New Plasmid Types in Rhodobacterales (RepQ, RepY, RepW).</title>
        <authorList>
            <person name="Freese H.M."/>
            <person name="Ringel V."/>
            <person name="Overmann J."/>
            <person name="Petersen J."/>
        </authorList>
    </citation>
    <scope>NUCLEOTIDE SEQUENCE [LARGE SCALE GENOMIC DNA]</scope>
    <source>
        <strain evidence="9">DSM 109990</strain>
    </source>
</reference>
<dbReference type="InterPro" id="IPR051258">
    <property type="entry name" value="Diverse_Substrate_Transporter"/>
</dbReference>
<feature type="transmembrane region" description="Helical" evidence="6">
    <location>
        <begin position="70"/>
        <end position="88"/>
    </location>
</feature>
<feature type="transmembrane region" description="Helical" evidence="6">
    <location>
        <begin position="275"/>
        <end position="295"/>
    </location>
</feature>
<feature type="transmembrane region" description="Helical" evidence="6">
    <location>
        <begin position="188"/>
        <end position="210"/>
    </location>
</feature>
<dbReference type="SUPFAM" id="SSF103481">
    <property type="entry name" value="Multidrug resistance efflux transporter EmrE"/>
    <property type="match status" value="2"/>
</dbReference>
<keyword evidence="4 6" id="KW-1133">Transmembrane helix</keyword>
<feature type="transmembrane region" description="Helical" evidence="6">
    <location>
        <begin position="222"/>
        <end position="243"/>
    </location>
</feature>
<sequence>MIEGHRWGVIAILFAAVVWGTTGTAATFAPDVSAAAIGAAAMGVGGIAQALLAGRGILRHRTQLWDQRRLLAIGAISVAIYPLAFYGSMRLAGVTVGTVITIGSAPLLSALIEYLLDRRRLSLRWSIGATVGLLGMGLICLAEGAGHVEMAGGTSVPAGVFLGLIGGFTYALYSWSARKMMLQGTRSSVAMGATFGLGGLMLMPVLLLSGGPFLASWTNAAVGLYMAAVPMFLGYISFGFGLARVEASTATVITLFEPVVAAILAVLIVKERLPPLGWIGVALVIGCLAIITLPLPSWLRRGEPAQPPGVA</sequence>
<evidence type="ECO:0000256" key="1">
    <source>
        <dbReference type="ARBA" id="ARBA00004651"/>
    </source>
</evidence>
<feature type="transmembrane region" description="Helical" evidence="6">
    <location>
        <begin position="156"/>
        <end position="176"/>
    </location>
</feature>
<feature type="transmembrane region" description="Helical" evidence="6">
    <location>
        <begin position="123"/>
        <end position="144"/>
    </location>
</feature>
<dbReference type="InterPro" id="IPR000620">
    <property type="entry name" value="EamA_dom"/>
</dbReference>
<dbReference type="Pfam" id="PF00892">
    <property type="entry name" value="EamA"/>
    <property type="match status" value="2"/>
</dbReference>
<proteinExistence type="predicted"/>
<dbReference type="PANTHER" id="PTHR42920">
    <property type="entry name" value="OS03G0707200 PROTEIN-RELATED"/>
    <property type="match status" value="1"/>
</dbReference>
<feature type="transmembrane region" description="Helical" evidence="6">
    <location>
        <begin position="94"/>
        <end position="116"/>
    </location>
</feature>
<feature type="transmembrane region" description="Helical" evidence="6">
    <location>
        <begin position="7"/>
        <end position="29"/>
    </location>
</feature>
<feature type="domain" description="EamA" evidence="7">
    <location>
        <begin position="7"/>
        <end position="139"/>
    </location>
</feature>
<evidence type="ECO:0000256" key="2">
    <source>
        <dbReference type="ARBA" id="ARBA00022475"/>
    </source>
</evidence>
<name>A0ABY3ZN96_9RHOB</name>
<organism evidence="8 9">
    <name type="scientific">Sulfitobacter dubius</name>
    <dbReference type="NCBI Taxonomy" id="218673"/>
    <lineage>
        <taxon>Bacteria</taxon>
        <taxon>Pseudomonadati</taxon>
        <taxon>Pseudomonadota</taxon>
        <taxon>Alphaproteobacteria</taxon>
        <taxon>Rhodobacterales</taxon>
        <taxon>Roseobacteraceae</taxon>
        <taxon>Sulfitobacter</taxon>
    </lineage>
</organism>
<gene>
    <name evidence="8" type="ORF">DSM109990_02873</name>
</gene>
<keyword evidence="9" id="KW-1185">Reference proteome</keyword>
<dbReference type="RefSeq" id="WP_243261472.1">
    <property type="nucleotide sequence ID" value="NZ_CP085144.1"/>
</dbReference>
<keyword evidence="2" id="KW-1003">Cell membrane</keyword>